<dbReference type="Proteomes" id="UP000829196">
    <property type="component" value="Unassembled WGS sequence"/>
</dbReference>
<evidence type="ECO:0000313" key="3">
    <source>
        <dbReference type="Proteomes" id="UP000829196"/>
    </source>
</evidence>
<name>A0A8T3BFA8_DENNO</name>
<gene>
    <name evidence="2" type="ORF">KFK09_011213</name>
</gene>
<organism evidence="2 3">
    <name type="scientific">Dendrobium nobile</name>
    <name type="common">Orchid</name>
    <dbReference type="NCBI Taxonomy" id="94219"/>
    <lineage>
        <taxon>Eukaryota</taxon>
        <taxon>Viridiplantae</taxon>
        <taxon>Streptophyta</taxon>
        <taxon>Embryophyta</taxon>
        <taxon>Tracheophyta</taxon>
        <taxon>Spermatophyta</taxon>
        <taxon>Magnoliopsida</taxon>
        <taxon>Liliopsida</taxon>
        <taxon>Asparagales</taxon>
        <taxon>Orchidaceae</taxon>
        <taxon>Epidendroideae</taxon>
        <taxon>Malaxideae</taxon>
        <taxon>Dendrobiinae</taxon>
        <taxon>Dendrobium</taxon>
    </lineage>
</organism>
<evidence type="ECO:0000313" key="2">
    <source>
        <dbReference type="EMBL" id="KAI0510605.1"/>
    </source>
</evidence>
<sequence>MEVTKEGKISPKEEACAPLALDSLNGREEEDVFDDGDSVDCHRHEGEEEEESMEKVFRLRPLSSIADYIVFLNVYGRTCDDRVVEEQQLSAAKAEDYIPLEVGGDEDGVVLEAKETENLLGDSLNGREEEDVFDDGDSVDYHRHEGEEEEESMEKVFRLRPLSSIADYIVFLNVYGRTCDDRVVEERQLSAAKAEDYIPLEVGGDEDGAVLEAEETENLLAVSVSEDYIPLEDSISASEDYIPLEAEVGIEEEEEELYRYWRKRQRIA</sequence>
<evidence type="ECO:0000256" key="1">
    <source>
        <dbReference type="SAM" id="MobiDB-lite"/>
    </source>
</evidence>
<reference evidence="2" key="1">
    <citation type="journal article" date="2022" name="Front. Genet.">
        <title>Chromosome-Scale Assembly of the Dendrobium nobile Genome Provides Insights Into the Molecular Mechanism of the Biosynthesis of the Medicinal Active Ingredient of Dendrobium.</title>
        <authorList>
            <person name="Xu Q."/>
            <person name="Niu S.-C."/>
            <person name="Li K.-L."/>
            <person name="Zheng P.-J."/>
            <person name="Zhang X.-J."/>
            <person name="Jia Y."/>
            <person name="Liu Y."/>
            <person name="Niu Y.-X."/>
            <person name="Yu L.-H."/>
            <person name="Chen D.-F."/>
            <person name="Zhang G.-Q."/>
        </authorList>
    </citation>
    <scope>NUCLEOTIDE SEQUENCE</scope>
    <source>
        <tissue evidence="2">Leaf</tissue>
    </source>
</reference>
<feature type="compositionally biased region" description="Acidic residues" evidence="1">
    <location>
        <begin position="28"/>
        <end position="38"/>
    </location>
</feature>
<comment type="caution">
    <text evidence="2">The sequence shown here is derived from an EMBL/GenBank/DDBJ whole genome shotgun (WGS) entry which is preliminary data.</text>
</comment>
<protein>
    <submittedName>
        <fullName evidence="2">Uncharacterized protein</fullName>
    </submittedName>
</protein>
<feature type="region of interest" description="Disordered" evidence="1">
    <location>
        <begin position="1"/>
        <end position="52"/>
    </location>
</feature>
<keyword evidence="3" id="KW-1185">Reference proteome</keyword>
<dbReference type="EMBL" id="JAGYWB010000009">
    <property type="protein sequence ID" value="KAI0510605.1"/>
    <property type="molecule type" value="Genomic_DNA"/>
</dbReference>
<dbReference type="AlphaFoldDB" id="A0A8T3BFA8"/>
<proteinExistence type="predicted"/>
<accession>A0A8T3BFA8</accession>
<feature type="compositionally biased region" description="Basic and acidic residues" evidence="1">
    <location>
        <begin position="1"/>
        <end position="15"/>
    </location>
</feature>